<evidence type="ECO:0000313" key="19">
    <source>
        <dbReference type="Proteomes" id="UP000032300"/>
    </source>
</evidence>
<dbReference type="PRINTS" id="PR00344">
    <property type="entry name" value="BCTRLSENSOR"/>
</dbReference>
<evidence type="ECO:0000256" key="3">
    <source>
        <dbReference type="ARBA" id="ARBA00012438"/>
    </source>
</evidence>
<dbReference type="CDD" id="cd00082">
    <property type="entry name" value="HisKA"/>
    <property type="match status" value="1"/>
</dbReference>
<evidence type="ECO:0000256" key="14">
    <source>
        <dbReference type="ARBA" id="ARBA00023136"/>
    </source>
</evidence>
<keyword evidence="4" id="KW-1003">Cell membrane</keyword>
<evidence type="ECO:0000256" key="2">
    <source>
        <dbReference type="ARBA" id="ARBA00004429"/>
    </source>
</evidence>
<proteinExistence type="predicted"/>
<dbReference type="AlphaFoldDB" id="A0A7U4LGJ4"/>
<keyword evidence="11" id="KW-0067">ATP-binding</keyword>
<dbReference type="SMART" id="SM00387">
    <property type="entry name" value="HATPase_c"/>
    <property type="match status" value="1"/>
</dbReference>
<dbReference type="GO" id="GO:0005886">
    <property type="term" value="C:plasma membrane"/>
    <property type="evidence" value="ECO:0007669"/>
    <property type="project" value="UniProtKB-SubCell"/>
</dbReference>
<organism evidence="18 19">
    <name type="scientific">Sphingomonas hengshuiensis</name>
    <dbReference type="NCBI Taxonomy" id="1609977"/>
    <lineage>
        <taxon>Bacteria</taxon>
        <taxon>Pseudomonadati</taxon>
        <taxon>Pseudomonadota</taxon>
        <taxon>Alphaproteobacteria</taxon>
        <taxon>Sphingomonadales</taxon>
        <taxon>Sphingomonadaceae</taxon>
        <taxon>Sphingomonas</taxon>
    </lineage>
</organism>
<dbReference type="GO" id="GO:0005524">
    <property type="term" value="F:ATP binding"/>
    <property type="evidence" value="ECO:0007669"/>
    <property type="project" value="UniProtKB-KW"/>
</dbReference>
<keyword evidence="19" id="KW-1185">Reference proteome</keyword>
<keyword evidence="9" id="KW-0547">Nucleotide-binding</keyword>
<reference evidence="18 19" key="1">
    <citation type="journal article" date="2015" name="Int. J. Syst. Evol. Microbiol.">
        <title>Sphingomonas hengshuiensis sp. nov., isolated from lake wetland.</title>
        <authorList>
            <person name="Wei S."/>
            <person name="Wang T."/>
            <person name="Liu H."/>
            <person name="Zhang C."/>
            <person name="Guo J."/>
            <person name="Wang Q."/>
            <person name="Liang K."/>
            <person name="Zhang Z."/>
        </authorList>
    </citation>
    <scope>NUCLEOTIDE SEQUENCE [LARGE SCALE GENOMIC DNA]</scope>
    <source>
        <strain evidence="18 19">WHSC-8</strain>
    </source>
</reference>
<evidence type="ECO:0000259" key="17">
    <source>
        <dbReference type="PROSITE" id="PS50885"/>
    </source>
</evidence>
<protein>
    <recommendedName>
        <fullName evidence="3">histidine kinase</fullName>
        <ecNumber evidence="3">2.7.13.3</ecNumber>
    </recommendedName>
</protein>
<dbReference type="CDD" id="cd06225">
    <property type="entry name" value="HAMP"/>
    <property type="match status" value="1"/>
</dbReference>
<dbReference type="PROSITE" id="PS50109">
    <property type="entry name" value="HIS_KIN"/>
    <property type="match status" value="1"/>
</dbReference>
<dbReference type="InterPro" id="IPR036890">
    <property type="entry name" value="HATPase_C_sf"/>
</dbReference>
<dbReference type="InterPro" id="IPR003660">
    <property type="entry name" value="HAMP_dom"/>
</dbReference>
<accession>A0A7U4LGJ4</accession>
<keyword evidence="6" id="KW-0597">Phosphoprotein</keyword>
<dbReference type="RefSeq" id="WP_044334207.1">
    <property type="nucleotide sequence ID" value="NZ_CP010836.1"/>
</dbReference>
<keyword evidence="14 15" id="KW-0472">Membrane</keyword>
<dbReference type="Pfam" id="PF00672">
    <property type="entry name" value="HAMP"/>
    <property type="match status" value="1"/>
</dbReference>
<reference evidence="18 19" key="2">
    <citation type="submission" date="2015-02" db="EMBL/GenBank/DDBJ databases">
        <title>The complete genome of Sphingomonas hengshuiensis sp. WHSC-8 isolated from soil of Hengshui Lake.</title>
        <authorList>
            <person name="Wei S."/>
            <person name="Guo J."/>
            <person name="Su C."/>
            <person name="Wu R."/>
            <person name="Zhang Z."/>
            <person name="Liang K."/>
            <person name="Li H."/>
            <person name="Wang T."/>
            <person name="Liu H."/>
            <person name="Zhang C."/>
            <person name="Li Z."/>
            <person name="Wang Q."/>
            <person name="Meng J."/>
        </authorList>
    </citation>
    <scope>NUCLEOTIDE SEQUENCE [LARGE SCALE GENOMIC DNA]</scope>
    <source>
        <strain evidence="18 19">WHSC-8</strain>
    </source>
</reference>
<dbReference type="Gene3D" id="3.30.565.10">
    <property type="entry name" value="Histidine kinase-like ATPase, C-terminal domain"/>
    <property type="match status" value="1"/>
</dbReference>
<feature type="domain" description="HAMP" evidence="17">
    <location>
        <begin position="185"/>
        <end position="237"/>
    </location>
</feature>
<name>A0A7U4LGJ4_9SPHN</name>
<evidence type="ECO:0000256" key="5">
    <source>
        <dbReference type="ARBA" id="ARBA00022519"/>
    </source>
</evidence>
<dbReference type="GO" id="GO:0000155">
    <property type="term" value="F:phosphorelay sensor kinase activity"/>
    <property type="evidence" value="ECO:0007669"/>
    <property type="project" value="InterPro"/>
</dbReference>
<dbReference type="KEGG" id="sphi:TS85_18535"/>
<gene>
    <name evidence="18" type="ORF">TS85_18535</name>
</gene>
<dbReference type="SUPFAM" id="SSF47384">
    <property type="entry name" value="Homodimeric domain of signal transducing histidine kinase"/>
    <property type="match status" value="1"/>
</dbReference>
<dbReference type="SMART" id="SM00304">
    <property type="entry name" value="HAMP"/>
    <property type="match status" value="1"/>
</dbReference>
<dbReference type="Gene3D" id="1.10.287.130">
    <property type="match status" value="1"/>
</dbReference>
<keyword evidence="13" id="KW-0902">Two-component regulatory system</keyword>
<dbReference type="PANTHER" id="PTHR44936">
    <property type="entry name" value="SENSOR PROTEIN CREC"/>
    <property type="match status" value="1"/>
</dbReference>
<keyword evidence="12 15" id="KW-1133">Transmembrane helix</keyword>
<evidence type="ECO:0000256" key="9">
    <source>
        <dbReference type="ARBA" id="ARBA00022741"/>
    </source>
</evidence>
<dbReference type="EC" id="2.7.13.3" evidence="3"/>
<feature type="transmembrane region" description="Helical" evidence="15">
    <location>
        <begin position="166"/>
        <end position="184"/>
    </location>
</feature>
<feature type="domain" description="Histidine kinase" evidence="16">
    <location>
        <begin position="245"/>
        <end position="446"/>
    </location>
</feature>
<evidence type="ECO:0000256" key="6">
    <source>
        <dbReference type="ARBA" id="ARBA00022553"/>
    </source>
</evidence>
<keyword evidence="10 18" id="KW-0418">Kinase</keyword>
<dbReference type="InterPro" id="IPR036097">
    <property type="entry name" value="HisK_dim/P_sf"/>
</dbReference>
<dbReference type="Proteomes" id="UP000032300">
    <property type="component" value="Chromosome"/>
</dbReference>
<keyword evidence="8 15" id="KW-0812">Transmembrane</keyword>
<evidence type="ECO:0000256" key="11">
    <source>
        <dbReference type="ARBA" id="ARBA00022840"/>
    </source>
</evidence>
<evidence type="ECO:0000256" key="8">
    <source>
        <dbReference type="ARBA" id="ARBA00022692"/>
    </source>
</evidence>
<evidence type="ECO:0000259" key="16">
    <source>
        <dbReference type="PROSITE" id="PS50109"/>
    </source>
</evidence>
<sequence>MTIASNLSFRLAAILLAGFIALQLLIAAVSLPATDNPRRAHNLPLPEEAAAIVGAIDRAPPGERVALARTLDGALYSLRLVPRLPDRWKASAELEDIAGAYRSVLPGRGISVEGRRPRFGGRFGATPRAARFFAPIRVGIALRSGGVLLVTSRPSDRARAYLQGRAVVGALGGLVLLIALLFAVRQTTRPLAALSSGVRGLAEDLDAPDLPETGPREVRALAAAFNAMKREIRALMAERTRVLGAIAHDLRTYLTRLRLRAEYIDDPGQRARAVRDLDEMTALVNDTLVLADRDAAPTPRPERVALAPMLADIVGAHVELGGAVALGPVPDTLAIAATPLALRRMLDNLIGNGLRHGEQVAVTVVAGAGWIDIAVEDDGPGVPPELLATLGQPFHRLDPSRSRDTGGAGLGLAIVRALADRDRATLVFETGVAGGLRVTLRYRPADPPA</sequence>
<evidence type="ECO:0000256" key="4">
    <source>
        <dbReference type="ARBA" id="ARBA00022475"/>
    </source>
</evidence>
<dbReference type="InterPro" id="IPR003661">
    <property type="entry name" value="HisK_dim/P_dom"/>
</dbReference>
<evidence type="ECO:0000256" key="7">
    <source>
        <dbReference type="ARBA" id="ARBA00022679"/>
    </source>
</evidence>
<dbReference type="PROSITE" id="PS50885">
    <property type="entry name" value="HAMP"/>
    <property type="match status" value="1"/>
</dbReference>
<dbReference type="InterPro" id="IPR003594">
    <property type="entry name" value="HATPase_dom"/>
</dbReference>
<dbReference type="PANTHER" id="PTHR44936:SF5">
    <property type="entry name" value="SENSOR HISTIDINE KINASE ENVZ"/>
    <property type="match status" value="1"/>
</dbReference>
<evidence type="ECO:0000256" key="15">
    <source>
        <dbReference type="SAM" id="Phobius"/>
    </source>
</evidence>
<dbReference type="Pfam" id="PF02518">
    <property type="entry name" value="HATPase_c"/>
    <property type="match status" value="1"/>
</dbReference>
<evidence type="ECO:0000313" key="18">
    <source>
        <dbReference type="EMBL" id="AJP73363.1"/>
    </source>
</evidence>
<dbReference type="EMBL" id="CP010836">
    <property type="protein sequence ID" value="AJP73363.1"/>
    <property type="molecule type" value="Genomic_DNA"/>
</dbReference>
<evidence type="ECO:0000256" key="1">
    <source>
        <dbReference type="ARBA" id="ARBA00000085"/>
    </source>
</evidence>
<dbReference type="SMART" id="SM00388">
    <property type="entry name" value="HisKA"/>
    <property type="match status" value="1"/>
</dbReference>
<comment type="catalytic activity">
    <reaction evidence="1">
        <text>ATP + protein L-histidine = ADP + protein N-phospho-L-histidine.</text>
        <dbReference type="EC" id="2.7.13.3"/>
    </reaction>
</comment>
<keyword evidence="7" id="KW-0808">Transferase</keyword>
<dbReference type="InterPro" id="IPR005467">
    <property type="entry name" value="His_kinase_dom"/>
</dbReference>
<evidence type="ECO:0000256" key="13">
    <source>
        <dbReference type="ARBA" id="ARBA00023012"/>
    </source>
</evidence>
<dbReference type="InterPro" id="IPR004358">
    <property type="entry name" value="Sig_transdc_His_kin-like_C"/>
</dbReference>
<dbReference type="InterPro" id="IPR050980">
    <property type="entry name" value="2C_sensor_his_kinase"/>
</dbReference>
<keyword evidence="5" id="KW-0997">Cell inner membrane</keyword>
<evidence type="ECO:0000256" key="10">
    <source>
        <dbReference type="ARBA" id="ARBA00022777"/>
    </source>
</evidence>
<evidence type="ECO:0000256" key="12">
    <source>
        <dbReference type="ARBA" id="ARBA00022989"/>
    </source>
</evidence>
<comment type="subcellular location">
    <subcellularLocation>
        <location evidence="2">Cell inner membrane</location>
        <topology evidence="2">Multi-pass membrane protein</topology>
    </subcellularLocation>
</comment>
<dbReference type="OrthoDB" id="9804645at2"/>
<dbReference type="SUPFAM" id="SSF55874">
    <property type="entry name" value="ATPase domain of HSP90 chaperone/DNA topoisomerase II/histidine kinase"/>
    <property type="match status" value="1"/>
</dbReference>